<dbReference type="RefSeq" id="XP_052948786.1">
    <property type="nucleotide sequence ID" value="XM_053086443.1"/>
</dbReference>
<dbReference type="InterPro" id="IPR008902">
    <property type="entry name" value="Rhamnosid_concanavalin"/>
</dbReference>
<evidence type="ECO:0000313" key="9">
    <source>
        <dbReference type="Proteomes" id="UP001164286"/>
    </source>
</evidence>
<dbReference type="InterPro" id="IPR012341">
    <property type="entry name" value="6hp_glycosidase-like_sf"/>
</dbReference>
<dbReference type="Pfam" id="PF17390">
    <property type="entry name" value="Bac_rhamnosid_C"/>
    <property type="match status" value="1"/>
</dbReference>
<feature type="domain" description="Alpha-L-rhamnosidase concanavalin-like" evidence="4">
    <location>
        <begin position="305"/>
        <end position="398"/>
    </location>
</feature>
<dbReference type="Pfam" id="PF08531">
    <property type="entry name" value="Bac_rhamnosid_N"/>
    <property type="match status" value="1"/>
</dbReference>
<feature type="domain" description="Bacterial alpha-L-rhamnosidase N-terminal" evidence="5">
    <location>
        <begin position="142"/>
        <end position="296"/>
    </location>
</feature>
<evidence type="ECO:0000259" key="5">
    <source>
        <dbReference type="Pfam" id="PF08531"/>
    </source>
</evidence>
<accession>A0AA38HH93</accession>
<protein>
    <recommendedName>
        <fullName evidence="2">alpha-L-rhamnosidase</fullName>
        <ecNumber evidence="2">3.2.1.40</ecNumber>
    </recommendedName>
</protein>
<dbReference type="AlphaFoldDB" id="A0AA38HH93"/>
<evidence type="ECO:0000256" key="1">
    <source>
        <dbReference type="ARBA" id="ARBA00001445"/>
    </source>
</evidence>
<keyword evidence="9" id="KW-1185">Reference proteome</keyword>
<dbReference type="InterPro" id="IPR035398">
    <property type="entry name" value="Bac_rhamnosid_C"/>
</dbReference>
<evidence type="ECO:0000256" key="3">
    <source>
        <dbReference type="ARBA" id="ARBA00022801"/>
    </source>
</evidence>
<comment type="catalytic activity">
    <reaction evidence="1">
        <text>Hydrolysis of terminal non-reducing alpha-L-rhamnose residues in alpha-L-rhamnosides.</text>
        <dbReference type="EC" id="3.2.1.40"/>
    </reaction>
</comment>
<dbReference type="GO" id="GO:0030596">
    <property type="term" value="F:alpha-L-rhamnosidase activity"/>
    <property type="evidence" value="ECO:0007669"/>
    <property type="project" value="UniProtKB-EC"/>
</dbReference>
<keyword evidence="3" id="KW-0378">Hydrolase</keyword>
<dbReference type="Gene3D" id="2.60.120.260">
    <property type="entry name" value="Galactose-binding domain-like"/>
    <property type="match status" value="2"/>
</dbReference>
<feature type="domain" description="Alpha-L-rhamnosidase C-terminal" evidence="7">
    <location>
        <begin position="753"/>
        <end position="823"/>
    </location>
</feature>
<sequence>MACEIIKVTLERYDDPSTLQHPTPRISWRFGGDVKDWYQTSYYLRLERDGAVFDHHVESQQSIFVAWPFAPLVSRQRFELSVRAAGTTGGCTPWHKISGEAALMDKGDWEAAVTHGPVQETGQAKRPFLLRINFTAPANRDTARLYITALGVYRASLNGIPVGDHCLAPGWQSYKHRLHYQSFDIAALLADENELVCWMGEGWYAGRLGWEGGWWDSYGEGGIGLIAQLEAGGKTVVATGRGEWEWAYGQLISSELYDGEVCDMSQSPTVWAPARSSPLPQARLISPESPPVRRTERLPVLDIITTPSGKTILDFGQNLVGWVRFLATPSSPTVVLRHAEVLEHGELGTRPLRECKATDRVTGGQAGWEPSFTFHGFRYVEVEGWDTVTKDSVEAVVICTDMARLGDFRCSHAGMTKYHENTVWGLKGNFVSVPTDCPQRDERMGWTGDLCAFAQTASFLYDTLGMLGNWLEDLSCEQLLDHHGTPPLVVPNILKAPPPTYALWGDVTSMTPYDLHRAFGDIRVLEEQWESAKAWLDTAVQRAPSGLWTPDIIQLGDWLDPAAPADAPNDSPSDSILVANAVLIHTTRTAATIAGLLGKEAEAERYGRQAETLTQSFRDEYVTPSGRVVSDTQATLALALHYGLIPKAGIPVAAERLAYLVRKRAFKICTGFAGTPIILPSLVNSGNLSIAYRMFQEKQCPSLLYPISMGATTIWERWDAMLPDGSINPGKMTSFNHYALGAASNFLYEVVGGISPLTPGWKRISIHPRPGGTVTSASVSHISPYGRVACEWRVEGGLMRVRIEVPPNSSALVRLPGSGEVAVGSGVRTFEVDWMPDPAWPPHPVPRRYNQTPAIDEIVE</sequence>
<dbReference type="PANTHER" id="PTHR33307">
    <property type="entry name" value="ALPHA-RHAMNOSIDASE (EUROFUNG)"/>
    <property type="match status" value="1"/>
</dbReference>
<evidence type="ECO:0000259" key="7">
    <source>
        <dbReference type="Pfam" id="PF17390"/>
    </source>
</evidence>
<dbReference type="Pfam" id="PF17389">
    <property type="entry name" value="Bac_rhamnosid6H"/>
    <property type="match status" value="1"/>
</dbReference>
<dbReference type="Gene3D" id="2.60.420.10">
    <property type="entry name" value="Maltose phosphorylase, domain 3"/>
    <property type="match status" value="1"/>
</dbReference>
<organism evidence="8 9">
    <name type="scientific">Dioszegia hungarica</name>
    <dbReference type="NCBI Taxonomy" id="4972"/>
    <lineage>
        <taxon>Eukaryota</taxon>
        <taxon>Fungi</taxon>
        <taxon>Dikarya</taxon>
        <taxon>Basidiomycota</taxon>
        <taxon>Agaricomycotina</taxon>
        <taxon>Tremellomycetes</taxon>
        <taxon>Tremellales</taxon>
        <taxon>Bulleribasidiaceae</taxon>
        <taxon>Dioszegia</taxon>
    </lineage>
</organism>
<dbReference type="InterPro" id="IPR013737">
    <property type="entry name" value="Bac_rhamnosid_N"/>
</dbReference>
<dbReference type="EMBL" id="JAKWFO010000002">
    <property type="protein sequence ID" value="KAI9639009.1"/>
    <property type="molecule type" value="Genomic_DNA"/>
</dbReference>
<evidence type="ECO:0000259" key="4">
    <source>
        <dbReference type="Pfam" id="PF05592"/>
    </source>
</evidence>
<evidence type="ECO:0000256" key="2">
    <source>
        <dbReference type="ARBA" id="ARBA00012652"/>
    </source>
</evidence>
<dbReference type="EC" id="3.2.1.40" evidence="2"/>
<evidence type="ECO:0000313" key="8">
    <source>
        <dbReference type="EMBL" id="KAI9639009.1"/>
    </source>
</evidence>
<feature type="domain" description="Alpha-L-rhamnosidase six-hairpin glycosidase" evidence="6">
    <location>
        <begin position="404"/>
        <end position="751"/>
    </location>
</feature>
<dbReference type="GO" id="GO:0005975">
    <property type="term" value="P:carbohydrate metabolic process"/>
    <property type="evidence" value="ECO:0007669"/>
    <property type="project" value="InterPro"/>
</dbReference>
<proteinExistence type="predicted"/>
<dbReference type="Pfam" id="PF05592">
    <property type="entry name" value="Bac_rhamnosid"/>
    <property type="match status" value="1"/>
</dbReference>
<dbReference type="InterPro" id="IPR008928">
    <property type="entry name" value="6-hairpin_glycosidase_sf"/>
</dbReference>
<reference evidence="8" key="1">
    <citation type="journal article" date="2022" name="G3 (Bethesda)">
        <title>High quality genome of the basidiomycete yeast Dioszegia hungarica PDD-24b-2 isolated from cloud water.</title>
        <authorList>
            <person name="Jarrige D."/>
            <person name="Haridas S."/>
            <person name="Bleykasten-Grosshans C."/>
            <person name="Joly M."/>
            <person name="Nadalig T."/>
            <person name="Sancelme M."/>
            <person name="Vuilleumier S."/>
            <person name="Grigoriev I.V."/>
            <person name="Amato P."/>
            <person name="Bringel F."/>
        </authorList>
    </citation>
    <scope>NUCLEOTIDE SEQUENCE</scope>
    <source>
        <strain evidence="8">PDD-24b-2</strain>
    </source>
</reference>
<evidence type="ECO:0000259" key="6">
    <source>
        <dbReference type="Pfam" id="PF17389"/>
    </source>
</evidence>
<dbReference type="GeneID" id="77725644"/>
<dbReference type="Gene3D" id="1.50.10.10">
    <property type="match status" value="1"/>
</dbReference>
<gene>
    <name evidence="8" type="ORF">MKK02DRAFT_21636</name>
</gene>
<dbReference type="Pfam" id="PF25788">
    <property type="entry name" value="Ig_Rha78A_N"/>
    <property type="match status" value="1"/>
</dbReference>
<comment type="caution">
    <text evidence="8">The sequence shown here is derived from an EMBL/GenBank/DDBJ whole genome shotgun (WGS) entry which is preliminary data.</text>
</comment>
<dbReference type="Proteomes" id="UP001164286">
    <property type="component" value="Unassembled WGS sequence"/>
</dbReference>
<dbReference type="Gene3D" id="2.60.40.10">
    <property type="entry name" value="Immunoglobulins"/>
    <property type="match status" value="1"/>
</dbReference>
<dbReference type="InterPro" id="IPR035396">
    <property type="entry name" value="Bac_rhamnosid6H"/>
</dbReference>
<dbReference type="InterPro" id="IPR016007">
    <property type="entry name" value="Alpha_rhamnosid"/>
</dbReference>
<name>A0AA38HH93_9TREE</name>
<dbReference type="SUPFAM" id="SSF48208">
    <property type="entry name" value="Six-hairpin glycosidases"/>
    <property type="match status" value="1"/>
</dbReference>
<dbReference type="PANTHER" id="PTHR33307:SF6">
    <property type="entry name" value="ALPHA-RHAMNOSIDASE (EUROFUNG)-RELATED"/>
    <property type="match status" value="1"/>
</dbReference>
<dbReference type="InterPro" id="IPR013783">
    <property type="entry name" value="Ig-like_fold"/>
</dbReference>